<gene>
    <name evidence="13 14 15" type="primary">LOC111317072</name>
</gene>
<dbReference type="Gene3D" id="1.25.10.10">
    <property type="entry name" value="Leucine-rich Repeat Variant"/>
    <property type="match status" value="1"/>
</dbReference>
<dbReference type="AlphaFoldDB" id="A0A6P6BDF3"/>
<dbReference type="SMART" id="SM00504">
    <property type="entry name" value="Ubox"/>
    <property type="match status" value="1"/>
</dbReference>
<dbReference type="InterPro" id="IPR045210">
    <property type="entry name" value="RING-Ubox_PUB"/>
</dbReference>
<evidence type="ECO:0000256" key="4">
    <source>
        <dbReference type="ARBA" id="ARBA00012483"/>
    </source>
</evidence>
<evidence type="ECO:0000256" key="9">
    <source>
        <dbReference type="SAM" id="Coils"/>
    </source>
</evidence>
<dbReference type="SUPFAM" id="SSF48371">
    <property type="entry name" value="ARM repeat"/>
    <property type="match status" value="1"/>
</dbReference>
<dbReference type="GO" id="GO:0061630">
    <property type="term" value="F:ubiquitin protein ligase activity"/>
    <property type="evidence" value="ECO:0007669"/>
    <property type="project" value="UniProtKB-EC"/>
</dbReference>
<feature type="region of interest" description="Disordered" evidence="10">
    <location>
        <begin position="342"/>
        <end position="393"/>
    </location>
</feature>
<feature type="compositionally biased region" description="Polar residues" evidence="10">
    <location>
        <begin position="344"/>
        <end position="380"/>
    </location>
</feature>
<accession>A0A6P6BDF3</accession>
<dbReference type="Pfam" id="PF25240">
    <property type="entry name" value="PUB2_N"/>
    <property type="match status" value="1"/>
</dbReference>
<dbReference type="InterPro" id="IPR003613">
    <property type="entry name" value="Ubox_domain"/>
</dbReference>
<evidence type="ECO:0000256" key="6">
    <source>
        <dbReference type="ARBA" id="ARBA00022737"/>
    </source>
</evidence>
<evidence type="ECO:0000256" key="2">
    <source>
        <dbReference type="ARBA" id="ARBA00003861"/>
    </source>
</evidence>
<evidence type="ECO:0000256" key="1">
    <source>
        <dbReference type="ARBA" id="ARBA00000900"/>
    </source>
</evidence>
<keyword evidence="7" id="KW-0833">Ubl conjugation pathway</keyword>
<feature type="repeat" description="ARM" evidence="8">
    <location>
        <begin position="710"/>
        <end position="751"/>
    </location>
</feature>
<protein>
    <recommendedName>
        <fullName evidence="4">RING-type E3 ubiquitin transferase</fullName>
        <ecNumber evidence="4">2.3.2.27</ecNumber>
    </recommendedName>
</protein>
<proteinExistence type="predicted"/>
<feature type="region of interest" description="Disordered" evidence="10">
    <location>
        <begin position="411"/>
        <end position="452"/>
    </location>
</feature>
<sequence length="830" mass="89970">MEISLLKALLSNISSFLNLSSFENINSEPVQKYYQRAEEILKLLKPILNVVVDSEITSDEVLGKAFEGLGLSIKELREQFESWQPLLSKVYFVLQAESLILKIRNSSLDIFEFLKSSHQHLPDELSSASLEHCLQKIKYVGYEQTSSVIRETIRDQGDSVGPSSEILVKIAESLSLRSNQEILIEAVALEKLKENAEQAEKSAEAKFIDQMVALVTRMHDQLVLIKQSQTCSPIPIPTDFCCPLSLELMTDPVIVASGQTYERAFIKKWIDLGLTVCPKTRQTLAHTNLIPNYTVKALIANWCESNNVKLPDPMKSMSLSQPYPLLMQAEYSLPRDSISFPLSRISQPMSPESRSTGQSGMNLITSSGSHREGTSSLHPHSTSEDSLPVVTGNGEGLDVARISINCAEDRSTLEQRSSNSVAQAPMSPSNNAGQTSQNHTRSASASSTLSNSDFPLGAVGDAYETSEGSTNLAAYSSDLSGEVKSDPQPAASSAIPQREPEFPPQLMEARSRSLTTWRRPSERFIPRIVSSPGIENRTDLSGIETAVKKLVEDLKSTSVDSQREATGQLRLLAKHNMDNRIIIANCGAIRLLVDLLRSPDTRTQENAVTALLNLSINDNNKTAIANANAIEPLIHVLETGSPEAKENSAATLFSLSVIEDNKVKIGRSGAIKPLVDLLGNGTPRGKKDAATALFNLSIFHENKARIVQAGAVRHLVELMDPAAGMVDKAVAVLANLATIPEGRTAIGLEGGIPVLVEVVELGSARGKENAAAALLQLCTTSGRFCSMVLQEGAVPPLVALSQSGTARAKEKAQALLSYFRNHRHGNAGRG</sequence>
<dbReference type="PANTHER" id="PTHR23315:SF7">
    <property type="entry name" value="U-BOX DOMAIN-CONTAINING PROTEIN 4"/>
    <property type="match status" value="1"/>
</dbReference>
<dbReference type="EC" id="2.3.2.27" evidence="4"/>
<dbReference type="PROSITE" id="PS51698">
    <property type="entry name" value="U_BOX"/>
    <property type="match status" value="1"/>
</dbReference>
<dbReference type="InterPro" id="IPR000225">
    <property type="entry name" value="Armadillo"/>
</dbReference>
<dbReference type="Pfam" id="PF25598">
    <property type="entry name" value="ARM_PUB"/>
    <property type="match status" value="1"/>
</dbReference>
<dbReference type="RefSeq" id="XP_022775138.1">
    <property type="nucleotide sequence ID" value="XM_022919403.1"/>
</dbReference>
<dbReference type="PANTHER" id="PTHR23315">
    <property type="entry name" value="U BOX DOMAIN-CONTAINING"/>
    <property type="match status" value="1"/>
</dbReference>
<dbReference type="InterPro" id="IPR013083">
    <property type="entry name" value="Znf_RING/FYVE/PHD"/>
</dbReference>
<dbReference type="InterPro" id="IPR058678">
    <property type="entry name" value="ARM_PUB"/>
</dbReference>
<organism evidence="12 13">
    <name type="scientific">Durio zibethinus</name>
    <name type="common">Durian</name>
    <dbReference type="NCBI Taxonomy" id="66656"/>
    <lineage>
        <taxon>Eukaryota</taxon>
        <taxon>Viridiplantae</taxon>
        <taxon>Streptophyta</taxon>
        <taxon>Embryophyta</taxon>
        <taxon>Tracheophyta</taxon>
        <taxon>Spermatophyta</taxon>
        <taxon>Magnoliopsida</taxon>
        <taxon>eudicotyledons</taxon>
        <taxon>Gunneridae</taxon>
        <taxon>Pentapetalae</taxon>
        <taxon>rosids</taxon>
        <taxon>malvids</taxon>
        <taxon>Malvales</taxon>
        <taxon>Malvaceae</taxon>
        <taxon>Helicteroideae</taxon>
        <taxon>Durio</taxon>
    </lineage>
</organism>
<feature type="repeat" description="ARM" evidence="8">
    <location>
        <begin position="587"/>
        <end position="629"/>
    </location>
</feature>
<dbReference type="RefSeq" id="XP_022775139.1">
    <property type="nucleotide sequence ID" value="XM_022919404.1"/>
</dbReference>
<dbReference type="InterPro" id="IPR057314">
    <property type="entry name" value="PUB2-4-like_N"/>
</dbReference>
<evidence type="ECO:0000313" key="14">
    <source>
        <dbReference type="RefSeq" id="XP_022775138.1"/>
    </source>
</evidence>
<keyword evidence="9" id="KW-0175">Coiled coil</keyword>
<name>A0A6P6BDF3_DURZI</name>
<dbReference type="InterPro" id="IPR011989">
    <property type="entry name" value="ARM-like"/>
</dbReference>
<evidence type="ECO:0000256" key="7">
    <source>
        <dbReference type="ARBA" id="ARBA00022786"/>
    </source>
</evidence>
<evidence type="ECO:0000256" key="10">
    <source>
        <dbReference type="SAM" id="MobiDB-lite"/>
    </source>
</evidence>
<evidence type="ECO:0000256" key="5">
    <source>
        <dbReference type="ARBA" id="ARBA00022679"/>
    </source>
</evidence>
<dbReference type="GeneID" id="111317072"/>
<comment type="function">
    <text evidence="2">Functions as an E3 ubiquitin ligase.</text>
</comment>
<evidence type="ECO:0000259" key="11">
    <source>
        <dbReference type="PROSITE" id="PS51698"/>
    </source>
</evidence>
<evidence type="ECO:0000313" key="13">
    <source>
        <dbReference type="RefSeq" id="XP_022775137.1"/>
    </source>
</evidence>
<feature type="compositionally biased region" description="Low complexity" evidence="10">
    <location>
        <begin position="442"/>
        <end position="452"/>
    </location>
</feature>
<dbReference type="Proteomes" id="UP000515121">
    <property type="component" value="Unplaced"/>
</dbReference>
<dbReference type="InterPro" id="IPR016024">
    <property type="entry name" value="ARM-type_fold"/>
</dbReference>
<keyword evidence="12" id="KW-1185">Reference proteome</keyword>
<dbReference type="GO" id="GO:0016567">
    <property type="term" value="P:protein ubiquitination"/>
    <property type="evidence" value="ECO:0007669"/>
    <property type="project" value="UniProtKB-UniPathway"/>
</dbReference>
<dbReference type="KEGG" id="dzi:111317072"/>
<reference evidence="13 14" key="1">
    <citation type="submission" date="2025-04" db="UniProtKB">
        <authorList>
            <consortium name="RefSeq"/>
        </authorList>
    </citation>
    <scope>IDENTIFICATION</scope>
    <source>
        <tissue evidence="13 14">Fruit stalk</tissue>
    </source>
</reference>
<keyword evidence="5" id="KW-0808">Transferase</keyword>
<dbReference type="FunFam" id="3.30.40.10:FF:000218">
    <property type="entry name" value="RING-type E3 ubiquitin transferase"/>
    <property type="match status" value="1"/>
</dbReference>
<keyword evidence="6" id="KW-0677">Repeat</keyword>
<dbReference type="RefSeq" id="XP_022775137.1">
    <property type="nucleotide sequence ID" value="XM_022919402.1"/>
</dbReference>
<dbReference type="Pfam" id="PF04564">
    <property type="entry name" value="U-box"/>
    <property type="match status" value="1"/>
</dbReference>
<feature type="compositionally biased region" description="Polar residues" evidence="10">
    <location>
        <begin position="414"/>
        <end position="441"/>
    </location>
</feature>
<dbReference type="FunFam" id="1.25.10.10:FF:000082">
    <property type="entry name" value="RING-type E3 ubiquitin transferase"/>
    <property type="match status" value="1"/>
</dbReference>
<feature type="domain" description="U-box" evidence="11">
    <location>
        <begin position="235"/>
        <end position="309"/>
    </location>
</feature>
<comment type="catalytic activity">
    <reaction evidence="1">
        <text>S-ubiquitinyl-[E2 ubiquitin-conjugating enzyme]-L-cysteine + [acceptor protein]-L-lysine = [E2 ubiquitin-conjugating enzyme]-L-cysteine + N(6)-ubiquitinyl-[acceptor protein]-L-lysine.</text>
        <dbReference type="EC" id="2.3.2.27"/>
    </reaction>
</comment>
<dbReference type="SUPFAM" id="SSF57850">
    <property type="entry name" value="RING/U-box"/>
    <property type="match status" value="1"/>
</dbReference>
<dbReference type="OrthoDB" id="7537227at2759"/>
<feature type="coiled-coil region" evidence="9">
    <location>
        <begin position="179"/>
        <end position="209"/>
    </location>
</feature>
<feature type="repeat" description="ARM" evidence="8">
    <location>
        <begin position="669"/>
        <end position="711"/>
    </location>
</feature>
<dbReference type="CDD" id="cd16664">
    <property type="entry name" value="RING-Ubox_PUB"/>
    <property type="match status" value="1"/>
</dbReference>
<evidence type="ECO:0000313" key="12">
    <source>
        <dbReference type="Proteomes" id="UP000515121"/>
    </source>
</evidence>
<evidence type="ECO:0000256" key="8">
    <source>
        <dbReference type="PROSITE-ProRule" id="PRU00259"/>
    </source>
</evidence>
<dbReference type="Gene3D" id="3.30.40.10">
    <property type="entry name" value="Zinc/RING finger domain, C3HC4 (zinc finger)"/>
    <property type="match status" value="1"/>
</dbReference>
<dbReference type="UniPathway" id="UPA00143"/>
<feature type="region of interest" description="Disordered" evidence="10">
    <location>
        <begin position="477"/>
        <end position="508"/>
    </location>
</feature>
<dbReference type="SMART" id="SM00185">
    <property type="entry name" value="ARM"/>
    <property type="match status" value="6"/>
</dbReference>
<dbReference type="PROSITE" id="PS50176">
    <property type="entry name" value="ARM_REPEAT"/>
    <property type="match status" value="3"/>
</dbReference>
<comment type="pathway">
    <text evidence="3">Protein modification; protein ubiquitination.</text>
</comment>
<evidence type="ECO:0000256" key="3">
    <source>
        <dbReference type="ARBA" id="ARBA00004906"/>
    </source>
</evidence>
<evidence type="ECO:0000313" key="15">
    <source>
        <dbReference type="RefSeq" id="XP_022775139.1"/>
    </source>
</evidence>